<evidence type="ECO:0000313" key="4">
    <source>
        <dbReference type="Proteomes" id="UP000198356"/>
    </source>
</evidence>
<sequence length="1276" mass="137832">MTHDNRRHRQDGYKLRFFGTKISSNVHAMTRTTLLLAATVLCASSSAFAQSSANVDGVIHDQSGALIPKAQIELKNTATGKTLSTTSNGSGVFSFSGLDTGDYTLEVEARGFQGQELAGIHLNPGDQRTFRDIKMLVGEAASITVTDVHGQVSTDSAETSTLISADDIDHLAVEGRDVTELLKILPGMAIVQNTTNFANAAYDPGLVSFGGAIGAYSGNGTQTNSTALLSDGMDITDPGSYGLAIQNVNYDQVAEVKVQTGSFTSDTAHGPVVVNAIGKSGGDIYHGSLYTYARTYQLNSLDWQAKYVGSQPPHDRQIYPGFTIGGPVRIPGLGFNSAKKLTFFLGTEEYAQRSVYAYNSPYAATVTAMVPTANMHKGIFSDAELNSMLGPNRVLNPKYVPGSTSATTAQYYCPNAIYTTICATPIQGPLGVNAEPITNGDISLYGDPLGKALINTLPLPNVASNGQYNYLQTDFVNSNLYQLKSRLDYALSDKTHAFLSYGLESGKQYQPSGAYGRSGANGMGGAMDTPGGGYVGTATSHVASFEVTTVFGGSLTNQFYAGGAYFSQTFNLKTPSALTGDPYSLLFANGSVGIPSDQTYGSSTYAALPFMSYEDPTYGGDFTKKQLRVAGDNITKLLGRHTFRAGIYYQWDSNPQLAAQNTNGSLSDYYHPTSFSDADGSTVYGTANNTADLYEGIIGNISQVNKKVETNVFFYSFSGYVQDHWLVGRHMSVDAGVRLEHLTPWSDPHGQGVAIFDPVSYRSGAPLASPGVLYHAIDASIPLTGVPTRPVFVEPRFGFVYDFRGDSKTIFRAGYGIYRQHDSYNDGLLADQTAEGQRTYTLPNSGHTFKNLNLLQSGITNVTTSFVKDASINVHIANDDETSRVQTYNAVIDQRFPKNVFFEIAYVGNYGDHLMESNNLRNINALPIGSLYGPEPNAGRADTAANIGRLWSIFTNGNIPTLANLQISDTDSYRPYPLYSAINAIRHRGYSNYNALQTQLHWSRKNVRLSGNYTWSKALGAINGSDPTNLANDYLPLSIDRTNILNFTYSYNLGQLVSERYVGWVTNGWEISGIVNYQSGTLLQSLIGGNFQLTGTITVPPGTTGTIPGTSNTSTCTASGTPATCSLPINNSYLLGTPDIQIQPILTGNPRGKHPHQYIDGTAFHLAPLGTQGQYNYGNLRGPAFFNADLAVRKEYKVADKQSLQLRVAAFNFINRANYTFSNLFPGGYSMNFTQTQGLTDINQDLAATTNQNANFGFAPIRTGRRVMEVSVKYAF</sequence>
<dbReference type="Proteomes" id="UP000198356">
    <property type="component" value="Unassembled WGS sequence"/>
</dbReference>
<evidence type="ECO:0000313" key="3">
    <source>
        <dbReference type="EMBL" id="SNT10341.1"/>
    </source>
</evidence>
<keyword evidence="3" id="KW-0675">Receptor</keyword>
<organism evidence="3 4">
    <name type="scientific">Granulicella rosea</name>
    <dbReference type="NCBI Taxonomy" id="474952"/>
    <lineage>
        <taxon>Bacteria</taxon>
        <taxon>Pseudomonadati</taxon>
        <taxon>Acidobacteriota</taxon>
        <taxon>Terriglobia</taxon>
        <taxon>Terriglobales</taxon>
        <taxon>Acidobacteriaceae</taxon>
        <taxon>Granulicella</taxon>
    </lineage>
</organism>
<dbReference type="Pfam" id="PF25183">
    <property type="entry name" value="OMP_b-brl_4"/>
    <property type="match status" value="1"/>
</dbReference>
<accession>A0A239JWR8</accession>
<protein>
    <submittedName>
        <fullName evidence="3">TonB-dependent Receptor Plug Domain</fullName>
    </submittedName>
</protein>
<evidence type="ECO:0000256" key="1">
    <source>
        <dbReference type="SAM" id="SignalP"/>
    </source>
</evidence>
<keyword evidence="1" id="KW-0732">Signal</keyword>
<feature type="signal peptide" evidence="1">
    <location>
        <begin position="1"/>
        <end position="49"/>
    </location>
</feature>
<dbReference type="InterPro" id="IPR057601">
    <property type="entry name" value="Oar-like_b-barrel"/>
</dbReference>
<evidence type="ECO:0000259" key="2">
    <source>
        <dbReference type="Pfam" id="PF25183"/>
    </source>
</evidence>
<dbReference type="EMBL" id="FZOU01000004">
    <property type="protein sequence ID" value="SNT10341.1"/>
    <property type="molecule type" value="Genomic_DNA"/>
</dbReference>
<name>A0A239JWR8_9BACT</name>
<proteinExistence type="predicted"/>
<feature type="domain" description="TonB-dependent transporter Oar-like beta-barrel" evidence="2">
    <location>
        <begin position="279"/>
        <end position="1223"/>
    </location>
</feature>
<keyword evidence="4" id="KW-1185">Reference proteome</keyword>
<dbReference type="AlphaFoldDB" id="A0A239JWR8"/>
<reference evidence="3 4" key="1">
    <citation type="submission" date="2017-06" db="EMBL/GenBank/DDBJ databases">
        <authorList>
            <person name="Kim H.J."/>
            <person name="Triplett B.A."/>
        </authorList>
    </citation>
    <scope>NUCLEOTIDE SEQUENCE [LARGE SCALE GENOMIC DNA]</scope>
    <source>
        <strain evidence="3 4">DSM 18704</strain>
    </source>
</reference>
<gene>
    <name evidence="3" type="ORF">SAMN05421770_104178</name>
</gene>
<feature type="chain" id="PRO_5012828276" evidence="1">
    <location>
        <begin position="50"/>
        <end position="1276"/>
    </location>
</feature>
<dbReference type="InterPro" id="IPR008969">
    <property type="entry name" value="CarboxyPept-like_regulatory"/>
</dbReference>
<dbReference type="Gene3D" id="2.60.40.1120">
    <property type="entry name" value="Carboxypeptidase-like, regulatory domain"/>
    <property type="match status" value="1"/>
</dbReference>
<dbReference type="SUPFAM" id="SSF56935">
    <property type="entry name" value="Porins"/>
    <property type="match status" value="1"/>
</dbReference>
<dbReference type="SUPFAM" id="SSF49464">
    <property type="entry name" value="Carboxypeptidase regulatory domain-like"/>
    <property type="match status" value="1"/>
</dbReference>
<dbReference type="Pfam" id="PF13620">
    <property type="entry name" value="CarboxypepD_reg"/>
    <property type="match status" value="1"/>
</dbReference>